<evidence type="ECO:0000313" key="4">
    <source>
        <dbReference type="EMBL" id="PRY12979.1"/>
    </source>
</evidence>
<sequence>MGAYRRTGRALTVLGAALAASGLVGASAITAATTAAAAPPTTAQIDFAPASSPAVAGWTTDTGLGFDATRGYGWVRFADETPVDLSAETRQRTGTSPENSFIHLQRPSGSGLVVAGGRWEYSVPDGVYSVTVGVGDTGKTATGAYCCLDSTHRVSVEGVEAVKDFVPTAAQPTASATVVVAVDDGRLTVDATGGVNTKLTSLTLEPSTATPAVPAPRITSTLPADGATGVRLDTSVSLAITEPVDDTTTAASVHLVGPDGDVPLTLNSDAAGGTISFTPARNLSANTKYTVRTTTALRTKDGQAFLSYSSAFRTDNSSPPVSPYAFRRAATTSVAKPSVMALGPDGRLYVGTYTGSLVRYARAADGTLSAPETVQPFGDRIITGLAFDPADPTALYVTNNYGIAEDAPRSSGAVSLLRLKSGGALSAATASPVIIGLPRSRYDHMTNGLAFGPDGRLYIAQGANTAYGDTDVYWGDRGEQPMSAAILVADVHDTTLFRPGVAVNVNTDTSDPAPADGSAPAVGYRPGAAGAPVKVYASGVRNPYTLVWASNGKLYAPVNESADGGNTPASPDGASPHLEDVPAYADFFTRIVAGKYYGHPNPSTGHYALNGANPTSGVDPWEVRQYPVGTRPEADWQSPDLNLGVHRSPNGAAEYRSTGAFGGKLRGSFIVSEYSNGDDLLAVSLDSAGKPVSSATIADADAPGQRLVFTNPLGVVTDPVSGVVYVAEYLNETDLTSGAITLLKPAQPASTSLKVSFQPKTATLADGYSRDAGAPFDGTRGWQDLAGNPLDLSANTRVRTSSAAPDVRYTSFILVQAPAGSGNTTPGRWVTTLPDGTYDVTVVVGDATATNSRHRIVAQGGTSSEKVVVDGFVPTSSTPWRKSTARVAVTNGRLTLDATGGTNTKLDFVDVVPASGFGGASVDFTTQTGPLAADSVRDYGQAYDTTRGYGWVGETSRQPLSLVGNGRVRGSASSPDQRSDTLILSQATAQTRGTWEYALPNGTYTVTVGVGDATAFNSTYAVTAERGQPGQVTVLAPTTPTSTTRFFTASARVVVADGRLTLDGIGGTNGKLGWVDIAAGG</sequence>
<evidence type="ECO:0000259" key="3">
    <source>
        <dbReference type="Pfam" id="PF13205"/>
    </source>
</evidence>
<evidence type="ECO:0000256" key="2">
    <source>
        <dbReference type="SAM" id="SignalP"/>
    </source>
</evidence>
<dbReference type="PANTHER" id="PTHR19328:SF75">
    <property type="entry name" value="ALDOSE SUGAR DEHYDROGENASE YLII"/>
    <property type="match status" value="1"/>
</dbReference>
<dbReference type="InterPro" id="IPR008979">
    <property type="entry name" value="Galactose-bd-like_sf"/>
</dbReference>
<gene>
    <name evidence="4" type="ORF">CLV37_109167</name>
</gene>
<keyword evidence="1 2" id="KW-0732">Signal</keyword>
<dbReference type="Gene3D" id="2.120.10.30">
    <property type="entry name" value="TolB, C-terminal domain"/>
    <property type="match status" value="1"/>
</dbReference>
<comment type="caution">
    <text evidence="4">The sequence shown here is derived from an EMBL/GenBank/DDBJ whole genome shotgun (WGS) entry which is preliminary data.</text>
</comment>
<dbReference type="EMBL" id="PVZF01000009">
    <property type="protein sequence ID" value="PRY12979.1"/>
    <property type="molecule type" value="Genomic_DNA"/>
</dbReference>
<dbReference type="AlphaFoldDB" id="A0A2T0R127"/>
<dbReference type="InterPro" id="IPR011042">
    <property type="entry name" value="6-blade_b-propeller_TolB-like"/>
</dbReference>
<dbReference type="InterPro" id="IPR032812">
    <property type="entry name" value="SbsA_Ig"/>
</dbReference>
<dbReference type="Gene3D" id="2.60.120.430">
    <property type="entry name" value="Galactose-binding lectin"/>
    <property type="match status" value="3"/>
</dbReference>
<dbReference type="SUPFAM" id="SSF49785">
    <property type="entry name" value="Galactose-binding domain-like"/>
    <property type="match status" value="3"/>
</dbReference>
<dbReference type="SUPFAM" id="SSF63829">
    <property type="entry name" value="Calcium-dependent phosphotriesterase"/>
    <property type="match status" value="1"/>
</dbReference>
<evidence type="ECO:0000313" key="5">
    <source>
        <dbReference type="Proteomes" id="UP000238083"/>
    </source>
</evidence>
<dbReference type="OrthoDB" id="264773at2"/>
<accession>A0A2T0R127</accession>
<feature type="signal peptide" evidence="2">
    <location>
        <begin position="1"/>
        <end position="37"/>
    </location>
</feature>
<dbReference type="Pfam" id="PF13205">
    <property type="entry name" value="Big_5"/>
    <property type="match status" value="1"/>
</dbReference>
<evidence type="ECO:0000256" key="1">
    <source>
        <dbReference type="ARBA" id="ARBA00022729"/>
    </source>
</evidence>
<feature type="chain" id="PRO_5015549794" evidence="2">
    <location>
        <begin position="38"/>
        <end position="1081"/>
    </location>
</feature>
<organism evidence="4 5">
    <name type="scientific">Kineococcus rhizosphaerae</name>
    <dbReference type="NCBI Taxonomy" id="559628"/>
    <lineage>
        <taxon>Bacteria</taxon>
        <taxon>Bacillati</taxon>
        <taxon>Actinomycetota</taxon>
        <taxon>Actinomycetes</taxon>
        <taxon>Kineosporiales</taxon>
        <taxon>Kineosporiaceae</taxon>
        <taxon>Kineococcus</taxon>
    </lineage>
</organism>
<keyword evidence="5" id="KW-1185">Reference proteome</keyword>
<reference evidence="4 5" key="1">
    <citation type="submission" date="2018-03" db="EMBL/GenBank/DDBJ databases">
        <title>Genomic Encyclopedia of Archaeal and Bacterial Type Strains, Phase II (KMG-II): from individual species to whole genera.</title>
        <authorList>
            <person name="Goeker M."/>
        </authorList>
    </citation>
    <scope>NUCLEOTIDE SEQUENCE [LARGE SCALE GENOMIC DNA]</scope>
    <source>
        <strain evidence="4 5">DSM 19711</strain>
    </source>
</reference>
<dbReference type="Proteomes" id="UP000238083">
    <property type="component" value="Unassembled WGS sequence"/>
</dbReference>
<dbReference type="PANTHER" id="PTHR19328">
    <property type="entry name" value="HEDGEHOG-INTERACTING PROTEIN"/>
    <property type="match status" value="1"/>
</dbReference>
<feature type="domain" description="SbsA Ig-like" evidence="3">
    <location>
        <begin position="215"/>
        <end position="314"/>
    </location>
</feature>
<dbReference type="Gene3D" id="2.60.40.3710">
    <property type="match status" value="1"/>
</dbReference>
<dbReference type="RefSeq" id="WP_146149469.1">
    <property type="nucleotide sequence ID" value="NZ_PVZF01000009.1"/>
</dbReference>
<name>A0A2T0R127_9ACTN</name>
<protein>
    <submittedName>
        <fullName evidence="4">Glucose/arabinose dehydrogenase</fullName>
    </submittedName>
</protein>
<proteinExistence type="predicted"/>